<sequence length="174" mass="20324">MSILHPAQGGPQPYELAVDNFWLNVLRHYFPLLNNYSVERESYTYQRRRYMANVVVARLGNNRLQKVVIDEGKRFPSDTQPGWEQRYRWTQLKSQLRRSLTGARRSSRTQSTMYGIAAVGDRVRFYQLQQGSNRMAPFVADPQNPPLEAPILSIHGDRNMIDQLIRMIRTDFGH</sequence>
<gene>
    <name evidence="1" type="ORF">BO66DRAFT_336046</name>
</gene>
<dbReference type="Proteomes" id="UP000249661">
    <property type="component" value="Unassembled WGS sequence"/>
</dbReference>
<evidence type="ECO:0000313" key="2">
    <source>
        <dbReference type="Proteomes" id="UP000249661"/>
    </source>
</evidence>
<reference evidence="1" key="1">
    <citation type="submission" date="2018-02" db="EMBL/GenBank/DDBJ databases">
        <title>The genomes of Aspergillus section Nigri reveals drivers in fungal speciation.</title>
        <authorList>
            <consortium name="DOE Joint Genome Institute"/>
            <person name="Vesth T.C."/>
            <person name="Nybo J."/>
            <person name="Theobald S."/>
            <person name="Brandl J."/>
            <person name="Frisvad J.C."/>
            <person name="Nielsen K.F."/>
            <person name="Lyhne E.K."/>
            <person name="Kogle M.E."/>
            <person name="Kuo A."/>
            <person name="Riley R."/>
            <person name="Clum A."/>
            <person name="Nolan M."/>
            <person name="Lipzen A."/>
            <person name="Salamov A."/>
            <person name="Henrissat B."/>
            <person name="Wiebenga A."/>
            <person name="De vries R.P."/>
            <person name="Grigoriev I.V."/>
            <person name="Mortensen U.H."/>
            <person name="Andersen M.R."/>
            <person name="Baker S.E."/>
        </authorList>
    </citation>
    <scope>NUCLEOTIDE SEQUENCE</scope>
    <source>
        <strain evidence="1">CBS 121060</strain>
    </source>
</reference>
<evidence type="ECO:0000313" key="1">
    <source>
        <dbReference type="EMBL" id="RAH64504.1"/>
    </source>
</evidence>
<accession>A0ACD1GTH3</accession>
<protein>
    <submittedName>
        <fullName evidence="1">Uncharacterized protein</fullName>
    </submittedName>
</protein>
<proteinExistence type="predicted"/>
<keyword evidence="2" id="KW-1185">Reference proteome</keyword>
<name>A0ACD1GTH3_9EURO</name>
<organism evidence="1 2">
    <name type="scientific">Aspergillus aculeatinus CBS 121060</name>
    <dbReference type="NCBI Taxonomy" id="1448322"/>
    <lineage>
        <taxon>Eukaryota</taxon>
        <taxon>Fungi</taxon>
        <taxon>Dikarya</taxon>
        <taxon>Ascomycota</taxon>
        <taxon>Pezizomycotina</taxon>
        <taxon>Eurotiomycetes</taxon>
        <taxon>Eurotiomycetidae</taxon>
        <taxon>Eurotiales</taxon>
        <taxon>Aspergillaceae</taxon>
        <taxon>Aspergillus</taxon>
        <taxon>Aspergillus subgen. Circumdati</taxon>
    </lineage>
</organism>
<dbReference type="EMBL" id="KZ825010">
    <property type="protein sequence ID" value="RAH64504.1"/>
    <property type="molecule type" value="Genomic_DNA"/>
</dbReference>